<accession>A0A7W2FV27</accession>
<name>A0A7W2FV27_9VIBR</name>
<dbReference type="EMBL" id="JACFYF010000148">
    <property type="protein sequence ID" value="MBA5764772.1"/>
    <property type="molecule type" value="Genomic_DNA"/>
</dbReference>
<protein>
    <submittedName>
        <fullName evidence="1">DUF2303 family protein</fullName>
    </submittedName>
</protein>
<gene>
    <name evidence="1" type="ORF">H2O73_20710</name>
</gene>
<comment type="caution">
    <text evidence="1">The sequence shown here is derived from an EMBL/GenBank/DDBJ whole genome shotgun (WGS) entry which is preliminary data.</text>
</comment>
<dbReference type="Proteomes" id="UP000571701">
    <property type="component" value="Unassembled WGS sequence"/>
</dbReference>
<feature type="non-terminal residue" evidence="1">
    <location>
        <position position="101"/>
    </location>
</feature>
<dbReference type="AlphaFoldDB" id="A0A7W2FV27"/>
<keyword evidence="2" id="KW-1185">Reference proteome</keyword>
<sequence>AHIFVDGNAMDAAAIFDLGNPDIPGHAEHTAVVQLNKTAEFKAIEKIDGARHSQRNMAEWLEDWRHNIVVHEESPYGEEAGKTRPINQAISRIRSVTSKHV</sequence>
<reference evidence="1 2" key="1">
    <citation type="submission" date="2020-07" db="EMBL/GenBank/DDBJ databases">
        <title>Vibrio marinisediminis sp. nov., isolated from marine sediment.</title>
        <authorList>
            <person name="Ji X."/>
        </authorList>
    </citation>
    <scope>NUCLEOTIDE SEQUENCE [LARGE SCALE GENOMIC DNA]</scope>
    <source>
        <strain evidence="1 2">404</strain>
    </source>
</reference>
<feature type="non-terminal residue" evidence="1">
    <location>
        <position position="1"/>
    </location>
</feature>
<evidence type="ECO:0000313" key="1">
    <source>
        <dbReference type="EMBL" id="MBA5764772.1"/>
    </source>
</evidence>
<dbReference type="InterPro" id="IPR019276">
    <property type="entry name" value="DUF2303"/>
</dbReference>
<dbReference type="Pfam" id="PF10065">
    <property type="entry name" value="DUF2303"/>
    <property type="match status" value="1"/>
</dbReference>
<proteinExistence type="predicted"/>
<evidence type="ECO:0000313" key="2">
    <source>
        <dbReference type="Proteomes" id="UP000571701"/>
    </source>
</evidence>
<organism evidence="1 2">
    <name type="scientific">Vibrio marinisediminis</name>
    <dbReference type="NCBI Taxonomy" id="2758441"/>
    <lineage>
        <taxon>Bacteria</taxon>
        <taxon>Pseudomonadati</taxon>
        <taxon>Pseudomonadota</taxon>
        <taxon>Gammaproteobacteria</taxon>
        <taxon>Vibrionales</taxon>
        <taxon>Vibrionaceae</taxon>
        <taxon>Vibrio</taxon>
    </lineage>
</organism>